<proteinExistence type="predicted"/>
<gene>
    <name evidence="1" type="ORF">MENTE1834_LOCUS11261</name>
</gene>
<protein>
    <submittedName>
        <fullName evidence="1">Uncharacterized protein</fullName>
    </submittedName>
</protein>
<name>A0ACB0YEV8_MELEN</name>
<dbReference type="Proteomes" id="UP001497535">
    <property type="component" value="Unassembled WGS sequence"/>
</dbReference>
<organism evidence="1 2">
    <name type="scientific">Meloidogyne enterolobii</name>
    <name type="common">Root-knot nematode worm</name>
    <name type="synonym">Meloidogyne mayaguensis</name>
    <dbReference type="NCBI Taxonomy" id="390850"/>
    <lineage>
        <taxon>Eukaryota</taxon>
        <taxon>Metazoa</taxon>
        <taxon>Ecdysozoa</taxon>
        <taxon>Nematoda</taxon>
        <taxon>Chromadorea</taxon>
        <taxon>Rhabditida</taxon>
        <taxon>Tylenchina</taxon>
        <taxon>Tylenchomorpha</taxon>
        <taxon>Tylenchoidea</taxon>
        <taxon>Meloidogynidae</taxon>
        <taxon>Meloidogyninae</taxon>
        <taxon>Meloidogyne</taxon>
    </lineage>
</organism>
<evidence type="ECO:0000313" key="1">
    <source>
        <dbReference type="EMBL" id="CAK5043821.1"/>
    </source>
</evidence>
<comment type="caution">
    <text evidence="1">The sequence shown here is derived from an EMBL/GenBank/DDBJ whole genome shotgun (WGS) entry which is preliminary data.</text>
</comment>
<sequence>MKFICFLIFLFFNSILWSLINSVKNNSKQKGLTINAENVYSPKDHGMINDEAESSVAPQIQKYKETINPKIQISKKDKAKVDKDEKKLKKQQYDKKNYQKNRENYKENARNWYKMNKEKRQIYCKNNKEKNIEYHRNYFQNNKEKMREYQRKYRQKKRNEKEIPQTDSLKLKNIQSGNEGCSFDNLQIGDCSDKAKLPDFLTGEGNLPQGEEKESNTEEVKTFVDELNQIVVEEPTKLGENVINQINLNEYPFDLNKKPEED</sequence>
<keyword evidence="2" id="KW-1185">Reference proteome</keyword>
<dbReference type="EMBL" id="CAVMJV010000011">
    <property type="protein sequence ID" value="CAK5043821.1"/>
    <property type="molecule type" value="Genomic_DNA"/>
</dbReference>
<evidence type="ECO:0000313" key="2">
    <source>
        <dbReference type="Proteomes" id="UP001497535"/>
    </source>
</evidence>
<reference evidence="1" key="1">
    <citation type="submission" date="2023-11" db="EMBL/GenBank/DDBJ databases">
        <authorList>
            <person name="Poullet M."/>
        </authorList>
    </citation>
    <scope>NUCLEOTIDE SEQUENCE</scope>
    <source>
        <strain evidence="1">E1834</strain>
    </source>
</reference>
<accession>A0ACB0YEV8</accession>